<evidence type="ECO:0000313" key="7">
    <source>
        <dbReference type="EMBL" id="NWT01281.1"/>
    </source>
</evidence>
<evidence type="ECO:0000313" key="8">
    <source>
        <dbReference type="Proteomes" id="UP000525714"/>
    </source>
</evidence>
<comment type="caution">
    <text evidence="7">The sequence shown here is derived from an EMBL/GenBank/DDBJ whole genome shotgun (WGS) entry which is preliminary data.</text>
</comment>
<dbReference type="Gene3D" id="2.40.50.40">
    <property type="match status" value="1"/>
</dbReference>
<evidence type="ECO:0000256" key="4">
    <source>
        <dbReference type="ARBA" id="ARBA00022729"/>
    </source>
</evidence>
<dbReference type="InterPro" id="IPR039809">
    <property type="entry name" value="Chemokine_b/g/d"/>
</dbReference>
<dbReference type="GO" id="GO:0030335">
    <property type="term" value="P:positive regulation of cell migration"/>
    <property type="evidence" value="ECO:0007669"/>
    <property type="project" value="TreeGrafter"/>
</dbReference>
<dbReference type="InterPro" id="IPR001811">
    <property type="entry name" value="Chemokine_IL8-like_dom"/>
</dbReference>
<dbReference type="PANTHER" id="PTHR12015:SF103">
    <property type="entry name" value="C-C MOTIF CHEMOKINE 4-RELATED"/>
    <property type="match status" value="1"/>
</dbReference>
<protein>
    <submittedName>
        <fullName evidence="7">CCL5 protein</fullName>
    </submittedName>
</protein>
<proteinExistence type="inferred from homology"/>
<comment type="similarity">
    <text evidence="1">Belongs to the intercrine beta (chemokine CC) family.</text>
</comment>
<evidence type="ECO:0000256" key="3">
    <source>
        <dbReference type="ARBA" id="ARBA00022514"/>
    </source>
</evidence>
<evidence type="ECO:0000256" key="2">
    <source>
        <dbReference type="ARBA" id="ARBA00022500"/>
    </source>
</evidence>
<keyword evidence="2" id="KW-0145">Chemotaxis</keyword>
<accession>A0A7K5K5R6</accession>
<dbReference type="EMBL" id="VYZC01000311">
    <property type="protein sequence ID" value="NWT01281.1"/>
    <property type="molecule type" value="Genomic_DNA"/>
</dbReference>
<dbReference type="CDD" id="cd00272">
    <property type="entry name" value="Chemokine_CC"/>
    <property type="match status" value="1"/>
</dbReference>
<keyword evidence="8" id="KW-1185">Reference proteome</keyword>
<dbReference type="AlphaFoldDB" id="A0A7K5K5R6"/>
<reference evidence="7 8" key="1">
    <citation type="submission" date="2019-09" db="EMBL/GenBank/DDBJ databases">
        <title>Bird 10,000 Genomes (B10K) Project - Family phase.</title>
        <authorList>
            <person name="Zhang G."/>
        </authorList>
    </citation>
    <scope>NUCLEOTIDE SEQUENCE [LARGE SCALE GENOMIC DNA]</scope>
    <source>
        <strain evidence="7">B10K-DU-003-16</strain>
        <tissue evidence="7">Mixed tissue sample</tissue>
    </source>
</reference>
<gene>
    <name evidence="7" type="primary">Ccl5_0</name>
    <name evidence="7" type="ORF">MIOMAC_R08619</name>
</gene>
<dbReference type="GO" id="GO:0005615">
    <property type="term" value="C:extracellular space"/>
    <property type="evidence" value="ECO:0007669"/>
    <property type="project" value="UniProtKB-KW"/>
</dbReference>
<dbReference type="GO" id="GO:0006954">
    <property type="term" value="P:inflammatory response"/>
    <property type="evidence" value="ECO:0007669"/>
    <property type="project" value="TreeGrafter"/>
</dbReference>
<dbReference type="PANTHER" id="PTHR12015">
    <property type="entry name" value="SMALL INDUCIBLE CYTOKINE A"/>
    <property type="match status" value="1"/>
</dbReference>
<feature type="signal peptide" evidence="5">
    <location>
        <begin position="1"/>
        <end position="22"/>
    </location>
</feature>
<feature type="domain" description="Chemokine interleukin-8-like" evidence="6">
    <location>
        <begin position="40"/>
        <end position="98"/>
    </location>
</feature>
<dbReference type="GO" id="GO:0048020">
    <property type="term" value="F:CCR chemokine receptor binding"/>
    <property type="evidence" value="ECO:0007669"/>
    <property type="project" value="TreeGrafter"/>
</dbReference>
<feature type="non-terminal residue" evidence="7">
    <location>
        <position position="1"/>
    </location>
</feature>
<dbReference type="Proteomes" id="UP000525714">
    <property type="component" value="Unassembled WGS sequence"/>
</dbReference>
<dbReference type="GO" id="GO:0061844">
    <property type="term" value="P:antimicrobial humoral immune response mediated by antimicrobial peptide"/>
    <property type="evidence" value="ECO:0007669"/>
    <property type="project" value="TreeGrafter"/>
</dbReference>
<dbReference type="Pfam" id="PF00048">
    <property type="entry name" value="IL8"/>
    <property type="match status" value="1"/>
</dbReference>
<dbReference type="SMART" id="SM00199">
    <property type="entry name" value="SCY"/>
    <property type="match status" value="1"/>
</dbReference>
<dbReference type="GO" id="GO:0070098">
    <property type="term" value="P:chemokine-mediated signaling pathway"/>
    <property type="evidence" value="ECO:0007669"/>
    <property type="project" value="TreeGrafter"/>
</dbReference>
<keyword evidence="4 5" id="KW-0732">Signal</keyword>
<dbReference type="InterPro" id="IPR036048">
    <property type="entry name" value="Interleukin_8-like_sf"/>
</dbReference>
<evidence type="ECO:0000256" key="5">
    <source>
        <dbReference type="SAM" id="SignalP"/>
    </source>
</evidence>
<evidence type="ECO:0000256" key="1">
    <source>
        <dbReference type="ARBA" id="ARBA00010868"/>
    </source>
</evidence>
<name>A0A7K5K5R6_9TYRA</name>
<sequence>MKVLAAAMAVLLLVALCSLAEADPGDSSSGAPPPQQDINTTSCCFKYMSRPVPRRIIASAHRTSSACPKPAVVLVTRKGIMLCADPEARWVQQYLKHL</sequence>
<dbReference type="GO" id="GO:0008009">
    <property type="term" value="F:chemokine activity"/>
    <property type="evidence" value="ECO:0007669"/>
    <property type="project" value="InterPro"/>
</dbReference>
<feature type="non-terminal residue" evidence="7">
    <location>
        <position position="98"/>
    </location>
</feature>
<keyword evidence="3" id="KW-0202">Cytokine</keyword>
<feature type="chain" id="PRO_5029643623" evidence="5">
    <location>
        <begin position="23"/>
        <end position="98"/>
    </location>
</feature>
<dbReference type="SUPFAM" id="SSF54117">
    <property type="entry name" value="Interleukin 8-like chemokines"/>
    <property type="match status" value="1"/>
</dbReference>
<evidence type="ECO:0000259" key="6">
    <source>
        <dbReference type="SMART" id="SM00199"/>
    </source>
</evidence>
<organism evidence="7 8">
    <name type="scientific">Mionectes macconnelli</name>
    <name type="common">McConnell's flycatcher</name>
    <dbReference type="NCBI Taxonomy" id="254557"/>
    <lineage>
        <taxon>Eukaryota</taxon>
        <taxon>Metazoa</taxon>
        <taxon>Chordata</taxon>
        <taxon>Craniata</taxon>
        <taxon>Vertebrata</taxon>
        <taxon>Euteleostomi</taxon>
        <taxon>Archelosauria</taxon>
        <taxon>Archosauria</taxon>
        <taxon>Dinosauria</taxon>
        <taxon>Saurischia</taxon>
        <taxon>Theropoda</taxon>
        <taxon>Coelurosauria</taxon>
        <taxon>Aves</taxon>
        <taxon>Neognathae</taxon>
        <taxon>Neoaves</taxon>
        <taxon>Telluraves</taxon>
        <taxon>Australaves</taxon>
        <taxon>Passeriformes</taxon>
        <taxon>Tyrannidae</taxon>
        <taxon>Mionectes</taxon>
    </lineage>
</organism>
<dbReference type="FunFam" id="2.40.50.40:FF:000002">
    <property type="entry name" value="C-C motif chemokine"/>
    <property type="match status" value="1"/>
</dbReference>
<dbReference type="GO" id="GO:0048245">
    <property type="term" value="P:eosinophil chemotaxis"/>
    <property type="evidence" value="ECO:0007669"/>
    <property type="project" value="TreeGrafter"/>
</dbReference>